<dbReference type="AlphaFoldDB" id="A0AAX0WSU9"/>
<accession>A0AAX0WSU9</accession>
<evidence type="ECO:0000313" key="2">
    <source>
        <dbReference type="EMBL" id="PNL61526.1"/>
    </source>
</evidence>
<dbReference type="GeneID" id="98066163"/>
<gene>
    <name evidence="2" type="ORF">A6J39_010080</name>
</gene>
<evidence type="ECO:0000256" key="1">
    <source>
        <dbReference type="SAM" id="Phobius"/>
    </source>
</evidence>
<dbReference type="Proteomes" id="UP000192511">
    <property type="component" value="Unassembled WGS sequence"/>
</dbReference>
<keyword evidence="1" id="KW-0812">Transmembrane</keyword>
<name>A0AAX0WSU9_9GAMM</name>
<comment type="caution">
    <text evidence="2">The sequence shown here is derived from an EMBL/GenBank/DDBJ whole genome shotgun (WGS) entry which is preliminary data.</text>
</comment>
<dbReference type="EMBL" id="NBTX02000004">
    <property type="protein sequence ID" value="PNL61526.1"/>
    <property type="molecule type" value="Genomic_DNA"/>
</dbReference>
<feature type="transmembrane region" description="Helical" evidence="1">
    <location>
        <begin position="169"/>
        <end position="194"/>
    </location>
</feature>
<dbReference type="RefSeq" id="WP_019232031.1">
    <property type="nucleotide sequence ID" value="NZ_CAAAHR010000095.1"/>
</dbReference>
<proteinExistence type="predicted"/>
<sequence length="425" mass="47330">MPDLSKKFTDLKLKQLYGHILNHYQKCVDRHLDVNTAYNEMFLAVQYSLESPLSQSPLVKLDPAEKLKAYAAFNALFSATPLYQGMQPSQRSAFKPPMPQFNPQAKYVINEYNYYGYQDPTLLDWLILSSIINSHHHGYHHHHAGADGCCWPSNHHGHDSSSKDDLAKLMAALFLILLALIAVVLAFIALYYMLNEFANSVERFCYGEGWLKGALMISTSIGFGVGSAFLTLNFGSAPLIALAVAAGVNPVGVVIAGAVLLAIIGAGVGCFAMSMLYDSLNKSANKESMDPSDPERFRLTAAEEAHLRDEKGIDPMIVRCAMVALRAEMAKLLGGNEKPIPSFFSRYFSKDNEKVQELLEKIRHLRKGDINMVQVGELNFDCRIPQRVYIPPYYTQVPSTYSDTPPPSYHGTYTDPYQPTAPQYL</sequence>
<reference evidence="2" key="1">
    <citation type="submission" date="2017-12" db="EMBL/GenBank/DDBJ databases">
        <title>FDA dAtabase for Regulatory Grade micrObial Sequences (FDA-ARGOS): Supporting development and validation of Infectious Disease Dx tests.</title>
        <authorList>
            <person name="Kerrigan L."/>
            <person name="Tallon L.J."/>
            <person name="Sadzewicz L."/>
            <person name="Sengamalay N."/>
            <person name="Ott S."/>
            <person name="Godinez A."/>
            <person name="Nagaraj S."/>
            <person name="Vavikolanu K."/>
            <person name="Vyas G."/>
            <person name="Nadendla S."/>
            <person name="Aluvathingal J."/>
            <person name="Sichtig H."/>
        </authorList>
    </citation>
    <scope>NUCLEOTIDE SEQUENCE [LARGE SCALE GENOMIC DNA]</scope>
    <source>
        <strain evidence="2">FDAARGOS_200</strain>
    </source>
</reference>
<protein>
    <submittedName>
        <fullName evidence="2">Uncharacterized protein</fullName>
    </submittedName>
</protein>
<evidence type="ECO:0000313" key="3">
    <source>
        <dbReference type="Proteomes" id="UP000192511"/>
    </source>
</evidence>
<organism evidence="2 3">
    <name type="scientific">Legionella anisa</name>
    <dbReference type="NCBI Taxonomy" id="28082"/>
    <lineage>
        <taxon>Bacteria</taxon>
        <taxon>Pseudomonadati</taxon>
        <taxon>Pseudomonadota</taxon>
        <taxon>Gammaproteobacteria</taxon>
        <taxon>Legionellales</taxon>
        <taxon>Legionellaceae</taxon>
        <taxon>Legionella</taxon>
    </lineage>
</organism>
<feature type="transmembrane region" description="Helical" evidence="1">
    <location>
        <begin position="254"/>
        <end position="277"/>
    </location>
</feature>
<keyword evidence="3" id="KW-1185">Reference proteome</keyword>
<feature type="transmembrane region" description="Helical" evidence="1">
    <location>
        <begin position="215"/>
        <end position="248"/>
    </location>
</feature>
<keyword evidence="1" id="KW-1133">Transmembrane helix</keyword>
<keyword evidence="1" id="KW-0472">Membrane</keyword>